<dbReference type="InterPro" id="IPR001119">
    <property type="entry name" value="SLH_dom"/>
</dbReference>
<gene>
    <name evidence="3" type="ORF">SAMN04488500_103275</name>
</gene>
<dbReference type="SUPFAM" id="SSF56935">
    <property type="entry name" value="Porins"/>
    <property type="match status" value="1"/>
</dbReference>
<dbReference type="InterPro" id="IPR051465">
    <property type="entry name" value="Cell_Envelope_Struct_Comp"/>
</dbReference>
<evidence type="ECO:0000256" key="1">
    <source>
        <dbReference type="SAM" id="SignalP"/>
    </source>
</evidence>
<evidence type="ECO:0000313" key="4">
    <source>
        <dbReference type="Proteomes" id="UP000192738"/>
    </source>
</evidence>
<dbReference type="AlphaFoldDB" id="A0A1W1ZGR5"/>
<dbReference type="RefSeq" id="WP_084574599.1">
    <property type="nucleotide sequence ID" value="NZ_CP155572.1"/>
</dbReference>
<feature type="domain" description="SLH" evidence="2">
    <location>
        <begin position="38"/>
        <end position="101"/>
    </location>
</feature>
<organism evidence="3 4">
    <name type="scientific">Sporomusa malonica</name>
    <dbReference type="NCBI Taxonomy" id="112901"/>
    <lineage>
        <taxon>Bacteria</taxon>
        <taxon>Bacillati</taxon>
        <taxon>Bacillota</taxon>
        <taxon>Negativicutes</taxon>
        <taxon>Selenomonadales</taxon>
        <taxon>Sporomusaceae</taxon>
        <taxon>Sporomusa</taxon>
    </lineage>
</organism>
<protein>
    <submittedName>
        <fullName evidence="3">Cyanobacterial porin</fullName>
    </submittedName>
</protein>
<feature type="signal peptide" evidence="1">
    <location>
        <begin position="1"/>
        <end position="24"/>
    </location>
</feature>
<accession>A0A1W1ZGR5</accession>
<proteinExistence type="predicted"/>
<keyword evidence="1" id="KW-0732">Signal</keyword>
<dbReference type="OrthoDB" id="1672837at2"/>
<dbReference type="PANTHER" id="PTHR43308">
    <property type="entry name" value="OUTER MEMBRANE PROTEIN ALPHA-RELATED"/>
    <property type="match status" value="1"/>
</dbReference>
<dbReference type="STRING" id="112901.SAMN04488500_103275"/>
<dbReference type="EMBL" id="FWXI01000003">
    <property type="protein sequence ID" value="SMC47251.1"/>
    <property type="molecule type" value="Genomic_DNA"/>
</dbReference>
<evidence type="ECO:0000259" key="2">
    <source>
        <dbReference type="PROSITE" id="PS51272"/>
    </source>
</evidence>
<keyword evidence="4" id="KW-1185">Reference proteome</keyword>
<dbReference type="Pfam" id="PF00395">
    <property type="entry name" value="SLH"/>
    <property type="match status" value="1"/>
</dbReference>
<dbReference type="PROSITE" id="PS51272">
    <property type="entry name" value="SLH"/>
    <property type="match status" value="1"/>
</dbReference>
<feature type="chain" id="PRO_5039441656" evidence="1">
    <location>
        <begin position="25"/>
        <end position="490"/>
    </location>
</feature>
<sequence>MKTTKSVKKWMAIVPLALMSITMAGTPALITPVHASSAAQAFSDVPAKHWAYDAVGKLAKAGIVSGYNDNTFKGDKTLTRYEFAFIVSKAMDKFDAADDANKQLIDKLSAEFASELNRLGTRVAKVEAKTNTWIAGETRFRAFGNDPKAAGTSKLKGSNNFDFRQRIKFQGTINEDISWMARIQASSNFGNYNNNEGSNAAFDMLAVTAKNVMGIDKVRIGRFPYDNLTHGLFGKAVGVDGIRIDENIGKVTFTGSVNNIKGNGPTTSVVNSNGASTGDANTLTTAQLTGKVNNNLGWKAGYYWSEVPGSSNPQGKGSMNTNIGSFDKSAGWAVGFDAKLGKVMLIGDYVSTDLKGASNLPTSPKGWAVELSSGVDKIPAFYSVKNLVDYKKKGDFGWSVAYRSIDAGAIPSGAGGFDSQAMAYPSDSFSTFTKGTDNLKGVWVALQSTVSKNVIWTIEAQDLKFKNRNLTGQASDDLNKTYMTKLEFFY</sequence>
<reference evidence="3 4" key="1">
    <citation type="submission" date="2017-04" db="EMBL/GenBank/DDBJ databases">
        <authorList>
            <person name="Afonso C.L."/>
            <person name="Miller P.J."/>
            <person name="Scott M.A."/>
            <person name="Spackman E."/>
            <person name="Goraichik I."/>
            <person name="Dimitrov K.M."/>
            <person name="Suarez D.L."/>
            <person name="Swayne D.E."/>
        </authorList>
    </citation>
    <scope>NUCLEOTIDE SEQUENCE [LARGE SCALE GENOMIC DNA]</scope>
    <source>
        <strain evidence="3 4">DSM 5090</strain>
    </source>
</reference>
<dbReference type="Proteomes" id="UP000192738">
    <property type="component" value="Unassembled WGS sequence"/>
</dbReference>
<name>A0A1W1ZGR5_9FIRM</name>
<evidence type="ECO:0000313" key="3">
    <source>
        <dbReference type="EMBL" id="SMC47251.1"/>
    </source>
</evidence>